<dbReference type="PANTHER" id="PTHR47695:SF3">
    <property type="entry name" value="PID DOMAIN-CONTAINING PROTEIN"/>
    <property type="match status" value="1"/>
</dbReference>
<feature type="compositionally biased region" description="Low complexity" evidence="6">
    <location>
        <begin position="338"/>
        <end position="349"/>
    </location>
</feature>
<feature type="compositionally biased region" description="Low complexity" evidence="6">
    <location>
        <begin position="710"/>
        <end position="721"/>
    </location>
</feature>
<evidence type="ECO:0000256" key="2">
    <source>
        <dbReference type="ARBA" id="ARBA00022473"/>
    </source>
</evidence>
<feature type="region of interest" description="Disordered" evidence="6">
    <location>
        <begin position="803"/>
        <end position="897"/>
    </location>
</feature>
<comment type="subcellular location">
    <subcellularLocation>
        <location evidence="1">Cytoplasm</location>
    </subcellularLocation>
</comment>
<feature type="compositionally biased region" description="Low complexity" evidence="6">
    <location>
        <begin position="637"/>
        <end position="673"/>
    </location>
</feature>
<dbReference type="Proteomes" id="UP001283361">
    <property type="component" value="Unassembled WGS sequence"/>
</dbReference>
<gene>
    <name evidence="8" type="ORF">RRG08_003927</name>
</gene>
<feature type="compositionally biased region" description="Polar residues" evidence="6">
    <location>
        <begin position="188"/>
        <end position="217"/>
    </location>
</feature>
<feature type="region of interest" description="Disordered" evidence="6">
    <location>
        <begin position="84"/>
        <end position="109"/>
    </location>
</feature>
<keyword evidence="3" id="KW-0963">Cytoplasm</keyword>
<feature type="compositionally biased region" description="Low complexity" evidence="6">
    <location>
        <begin position="280"/>
        <end position="290"/>
    </location>
</feature>
<dbReference type="AlphaFoldDB" id="A0AAE1D498"/>
<dbReference type="SUPFAM" id="SSF50729">
    <property type="entry name" value="PH domain-like"/>
    <property type="match status" value="1"/>
</dbReference>
<feature type="compositionally biased region" description="Polar residues" evidence="6">
    <location>
        <begin position="955"/>
        <end position="968"/>
    </location>
</feature>
<feature type="compositionally biased region" description="Basic and acidic residues" evidence="6">
    <location>
        <begin position="86"/>
        <end position="97"/>
    </location>
</feature>
<dbReference type="PROSITE" id="PS01179">
    <property type="entry name" value="PID"/>
    <property type="match status" value="1"/>
</dbReference>
<evidence type="ECO:0000256" key="3">
    <source>
        <dbReference type="ARBA" id="ARBA00022490"/>
    </source>
</evidence>
<evidence type="ECO:0000256" key="1">
    <source>
        <dbReference type="ARBA" id="ARBA00004496"/>
    </source>
</evidence>
<sequence length="989" mass="104075">MTTKAKKDEVDVSRFEGNGLSFKAKLIGVEDVPEARGDQMCQDALLKLKNAVRVSGEHKQKIFVNVTLEGLKIVDAISLAGNQNKKKNDLKGSKPAEDNEESAQEADGSVLHSHAVHRISFISRDVTDSRAFGYIYGESDDTHKFYAIKTAAAAEQLVYTIRDLFQAVYDMKKKEMEDAKQKLEQGDLTATSTTNDEGNSQTPGNGSTSGTGQTPQMKPNAEGENIYQVPPNNAPVQPPAQAEQVANLLDLEDQTEHILKGIEQIKNLEFDSITEDQSKSPTSPVSPTSPLVNTAVPGAAIADPWGMPAAGSVPSAPSSSSSALGDLAGLQTSTFPTMPGGMQPFPGAAAFPGQAGFGAAPGFGPSSLPVTNDPFANDPFSMNAQQRLPVSSAAGFPTSNPFGSGGFPPQQLYGTPPRGMMPGAPGVPGAAGVPGFMGQPAFGQPASVGRAPNPFGMGFSQIPAAPQQGNLFGEPKEDSNLLQPMRKDDGSAQKEDTTDKAPKKLRDDLFGDLVDIKKSPGSSGDSPKDLFAKASTVEKKSMNALKAQVGTDSLFGSEPFGPSHFPEGDKTRGLLPSDTEDPFDTSHIPPTLSEPPSSAPPLQPHAVAEDTPPPVPKRPVMTVSKESTKALTSAAVLLSPHPSSHSSKQLNCSFSSSSSLSSTSSSTSPSLSSKSHHQPPSSKPPPLPKRTPADGASPSKACDISDVNTPPSSLALSILPPTGEADMLPSPDEPPPPLPKISYAPSAPPPPPRPNSSFPVSASQSSPSTSSSRGTDKVFTSASSSRQAIKNDFDMKFQTLDDVFSSETGQKPKLQPKRDAQSERDTNIVKHRDPSNSSPKIIPRDPTDPFSPSLSLRKTKNKPKALFNPFSPIGDKQVSDPFLPLPPSGQRKQPVSETFDSAAAGAVDPFMVPVHLTPGFKVEAKFGNDPFDDSFSEVLHGKPTESSWDPFAPDMNSSNNCVGTSPSTDPFGAPAQPVNGNTNQGSLFD</sequence>
<dbReference type="PANTHER" id="PTHR47695">
    <property type="entry name" value="PID DOMAIN-CONTAINING PROTEIN"/>
    <property type="match status" value="1"/>
</dbReference>
<feature type="region of interest" description="Disordered" evidence="6">
    <location>
        <begin position="397"/>
        <end position="417"/>
    </location>
</feature>
<feature type="compositionally biased region" description="Basic and acidic residues" evidence="6">
    <location>
        <begin position="474"/>
        <end position="507"/>
    </location>
</feature>
<organism evidence="8 9">
    <name type="scientific">Elysia crispata</name>
    <name type="common">lettuce slug</name>
    <dbReference type="NCBI Taxonomy" id="231223"/>
    <lineage>
        <taxon>Eukaryota</taxon>
        <taxon>Metazoa</taxon>
        <taxon>Spiralia</taxon>
        <taxon>Lophotrochozoa</taxon>
        <taxon>Mollusca</taxon>
        <taxon>Gastropoda</taxon>
        <taxon>Heterobranchia</taxon>
        <taxon>Euthyneura</taxon>
        <taxon>Panpulmonata</taxon>
        <taxon>Sacoglossa</taxon>
        <taxon>Placobranchoidea</taxon>
        <taxon>Plakobranchidae</taxon>
        <taxon>Elysia</taxon>
    </lineage>
</organism>
<name>A0AAE1D498_9GAST</name>
<evidence type="ECO:0000256" key="4">
    <source>
        <dbReference type="ARBA" id="ARBA00022553"/>
    </source>
</evidence>
<evidence type="ECO:0000313" key="9">
    <source>
        <dbReference type="Proteomes" id="UP001283361"/>
    </source>
</evidence>
<feature type="region of interest" description="Disordered" evidence="6">
    <location>
        <begin position="945"/>
        <end position="989"/>
    </location>
</feature>
<accession>A0AAE1D498</accession>
<feature type="compositionally biased region" description="Basic and acidic residues" evidence="6">
    <location>
        <begin position="816"/>
        <end position="834"/>
    </location>
</feature>
<feature type="compositionally biased region" description="Polar residues" evidence="6">
    <location>
        <begin position="778"/>
        <end position="788"/>
    </location>
</feature>
<dbReference type="EMBL" id="JAWDGP010005470">
    <property type="protein sequence ID" value="KAK3756809.1"/>
    <property type="molecule type" value="Genomic_DNA"/>
</dbReference>
<dbReference type="CDD" id="cd01215">
    <property type="entry name" value="PTB_Dab"/>
    <property type="match status" value="1"/>
</dbReference>
<dbReference type="GO" id="GO:0030154">
    <property type="term" value="P:cell differentiation"/>
    <property type="evidence" value="ECO:0007669"/>
    <property type="project" value="UniProtKB-KW"/>
</dbReference>
<reference evidence="8" key="1">
    <citation type="journal article" date="2023" name="G3 (Bethesda)">
        <title>A reference genome for the long-term kleptoplast-retaining sea slug Elysia crispata morphotype clarki.</title>
        <authorList>
            <person name="Eastman K.E."/>
            <person name="Pendleton A.L."/>
            <person name="Shaikh M.A."/>
            <person name="Suttiyut T."/>
            <person name="Ogas R."/>
            <person name="Tomko P."/>
            <person name="Gavelis G."/>
            <person name="Widhalm J.R."/>
            <person name="Wisecaver J.H."/>
        </authorList>
    </citation>
    <scope>NUCLEOTIDE SEQUENCE</scope>
    <source>
        <strain evidence="8">ECLA1</strain>
    </source>
</reference>
<feature type="region of interest" description="Disordered" evidence="6">
    <location>
        <begin position="552"/>
        <end position="791"/>
    </location>
</feature>
<evidence type="ECO:0000256" key="5">
    <source>
        <dbReference type="ARBA" id="ARBA00022782"/>
    </source>
</evidence>
<feature type="domain" description="PID" evidence="7">
    <location>
        <begin position="17"/>
        <end position="179"/>
    </location>
</feature>
<evidence type="ECO:0000259" key="7">
    <source>
        <dbReference type="PROSITE" id="PS01179"/>
    </source>
</evidence>
<comment type="caution">
    <text evidence="8">The sequence shown here is derived from an EMBL/GenBank/DDBJ whole genome shotgun (WGS) entry which is preliminary data.</text>
</comment>
<feature type="compositionally biased region" description="Polar residues" evidence="6">
    <location>
        <begin position="978"/>
        <end position="989"/>
    </location>
</feature>
<protein>
    <recommendedName>
        <fullName evidence="7">PID domain-containing protein</fullName>
    </recommendedName>
</protein>
<evidence type="ECO:0000313" key="8">
    <source>
        <dbReference type="EMBL" id="KAK3756809.1"/>
    </source>
</evidence>
<dbReference type="InterPro" id="IPR011993">
    <property type="entry name" value="PH-like_dom_sf"/>
</dbReference>
<proteinExistence type="predicted"/>
<dbReference type="SMART" id="SM00462">
    <property type="entry name" value="PTB"/>
    <property type="match status" value="1"/>
</dbReference>
<feature type="region of interest" description="Disordered" evidence="6">
    <location>
        <begin position="188"/>
        <end position="241"/>
    </location>
</feature>
<dbReference type="InterPro" id="IPR006020">
    <property type="entry name" value="PTB/PI_dom"/>
</dbReference>
<feature type="region of interest" description="Disordered" evidence="6">
    <location>
        <begin position="444"/>
        <end position="507"/>
    </location>
</feature>
<evidence type="ECO:0000256" key="6">
    <source>
        <dbReference type="SAM" id="MobiDB-lite"/>
    </source>
</evidence>
<feature type="compositionally biased region" description="Low complexity" evidence="6">
    <location>
        <begin position="755"/>
        <end position="772"/>
    </location>
</feature>
<dbReference type="InterPro" id="IPR048561">
    <property type="entry name" value="Dab_PTB"/>
</dbReference>
<dbReference type="Gene3D" id="2.30.29.30">
    <property type="entry name" value="Pleckstrin-homology domain (PH domain)/Phosphotyrosine-binding domain (PTB)"/>
    <property type="match status" value="1"/>
</dbReference>
<keyword evidence="4" id="KW-0597">Phosphoprotein</keyword>
<dbReference type="GO" id="GO:0005737">
    <property type="term" value="C:cytoplasm"/>
    <property type="evidence" value="ECO:0007669"/>
    <property type="project" value="UniProtKB-SubCell"/>
</dbReference>
<keyword evidence="5" id="KW-0221">Differentiation</keyword>
<keyword evidence="9" id="KW-1185">Reference proteome</keyword>
<feature type="region of interest" description="Disordered" evidence="6">
    <location>
        <begin position="330"/>
        <end position="349"/>
    </location>
</feature>
<keyword evidence="2" id="KW-0217">Developmental protein</keyword>
<dbReference type="Pfam" id="PF00640">
    <property type="entry name" value="PID"/>
    <property type="match status" value="1"/>
</dbReference>
<feature type="region of interest" description="Disordered" evidence="6">
    <location>
        <begin position="274"/>
        <end position="294"/>
    </location>
</feature>